<dbReference type="KEGG" id="ent:Ent638_4205"/>
<sequence length="190" mass="21655">MRITIYSDSEFFKFGFQCLVNDCDLVWPDDGLHLHIVDLMDKSDSLSFVKMLDVSPLDFSATNNIILIMSAGLYVSGSRLRGVTMVSGNSTLKQLRYWVRKAIKGECVNVEHIHQLSRKVPPCQFSPYDRQLIYFMKKNMSPAAIASAQKVSIKTLYSRMSSLKQKCMLASTRELYLNAEYIYQQISEAA</sequence>
<evidence type="ECO:0000313" key="2">
    <source>
        <dbReference type="Proteomes" id="UP000000230"/>
    </source>
</evidence>
<dbReference type="AlphaFoldDB" id="A0A9J9GJX6"/>
<dbReference type="EMBL" id="CP000654">
    <property type="protein sequence ID" value="ABP62810.1"/>
    <property type="molecule type" value="Genomic_DNA"/>
</dbReference>
<dbReference type="InterPro" id="IPR016032">
    <property type="entry name" value="Sig_transdc_resp-reg_C-effctor"/>
</dbReference>
<organism evidence="1 2">
    <name type="scientific">Enterobacter sp. (strain 638)</name>
    <dbReference type="NCBI Taxonomy" id="399742"/>
    <lineage>
        <taxon>Bacteria</taxon>
        <taxon>Pseudomonadati</taxon>
        <taxon>Pseudomonadota</taxon>
        <taxon>Gammaproteobacteria</taxon>
        <taxon>Enterobacterales</taxon>
        <taxon>Enterobacteriaceae</taxon>
        <taxon>Enterobacter</taxon>
    </lineage>
</organism>
<reference evidence="2" key="1">
    <citation type="journal article" date="2010" name="PLoS Genet.">
        <title>Genome sequence of the plant growth promoting endophytic bacterium Enterobacter sp. 638.</title>
        <authorList>
            <person name="Taghavi S."/>
            <person name="van der Lelie D."/>
            <person name="Hoffman A."/>
            <person name="Zhang Y.B."/>
            <person name="Walla M.D."/>
            <person name="Vangronsveld J."/>
            <person name="Newman L."/>
            <person name="Monchy S."/>
        </authorList>
    </citation>
    <scope>NUCLEOTIDE SEQUENCE [LARGE SCALE GENOMIC DNA]</scope>
    <source>
        <strain evidence="2">638</strain>
    </source>
</reference>
<dbReference type="RefSeq" id="WP_011906481.1">
    <property type="nucleotide sequence ID" value="NC_009425.1"/>
</dbReference>
<dbReference type="GO" id="GO:0006355">
    <property type="term" value="P:regulation of DNA-templated transcription"/>
    <property type="evidence" value="ECO:0007669"/>
    <property type="project" value="InterPro"/>
</dbReference>
<dbReference type="SUPFAM" id="SSF46894">
    <property type="entry name" value="C-terminal effector domain of the bipartite response regulators"/>
    <property type="match status" value="1"/>
</dbReference>
<keyword evidence="2" id="KW-1185">Reference proteome</keyword>
<geneLocation type="plasmid" evidence="1 2">
    <name>pENTE01</name>
</geneLocation>
<proteinExistence type="predicted"/>
<name>A0A9J9GJX6_ENT38</name>
<protein>
    <submittedName>
        <fullName evidence="1">Uncharacterized protein</fullName>
    </submittedName>
</protein>
<accession>A0A9J9GJX6</accession>
<gene>
    <name evidence="1" type="ordered locus">Ent638_4205</name>
</gene>
<dbReference type="GO" id="GO:0003677">
    <property type="term" value="F:DNA binding"/>
    <property type="evidence" value="ECO:0007669"/>
    <property type="project" value="InterPro"/>
</dbReference>
<evidence type="ECO:0000313" key="1">
    <source>
        <dbReference type="EMBL" id="ABP62810.1"/>
    </source>
</evidence>
<dbReference type="Proteomes" id="UP000000230">
    <property type="component" value="Plasmid pENTE01"/>
</dbReference>
<keyword evidence="1" id="KW-0614">Plasmid</keyword>